<dbReference type="PROSITE" id="PS50192">
    <property type="entry name" value="T_SNARE"/>
    <property type="match status" value="1"/>
</dbReference>
<evidence type="ECO:0000313" key="12">
    <source>
        <dbReference type="Proteomes" id="UP000186922"/>
    </source>
</evidence>
<dbReference type="EMBL" id="BDGG01000001">
    <property type="protein sequence ID" value="GAU88720.1"/>
    <property type="molecule type" value="Genomic_DNA"/>
</dbReference>
<evidence type="ECO:0000256" key="9">
    <source>
        <dbReference type="SAM" id="Phobius"/>
    </source>
</evidence>
<dbReference type="FunFam" id="1.20.5.110:FF:000006">
    <property type="entry name" value="Syntaxin 6"/>
    <property type="match status" value="1"/>
</dbReference>
<comment type="subcellular location">
    <subcellularLocation>
        <location evidence="1">Membrane</location>
        <topology evidence="1">Single-pass type IV membrane protein</topology>
    </subcellularLocation>
</comment>
<dbReference type="GO" id="GO:0016020">
    <property type="term" value="C:membrane"/>
    <property type="evidence" value="ECO:0007669"/>
    <property type="project" value="UniProtKB-SubCell"/>
</dbReference>
<dbReference type="PANTHER" id="PTHR12791">
    <property type="entry name" value="GOLGI SNARE BET1-RELATED"/>
    <property type="match status" value="1"/>
</dbReference>
<proteinExistence type="inferred from homology"/>
<dbReference type="OrthoDB" id="546861at2759"/>
<keyword evidence="4 9" id="KW-0812">Transmembrane</keyword>
<organism evidence="11 12">
    <name type="scientific">Ramazzottius varieornatus</name>
    <name type="common">Water bear</name>
    <name type="synonym">Tardigrade</name>
    <dbReference type="NCBI Taxonomy" id="947166"/>
    <lineage>
        <taxon>Eukaryota</taxon>
        <taxon>Metazoa</taxon>
        <taxon>Ecdysozoa</taxon>
        <taxon>Tardigrada</taxon>
        <taxon>Eutardigrada</taxon>
        <taxon>Parachela</taxon>
        <taxon>Hypsibioidea</taxon>
        <taxon>Ramazzottiidae</taxon>
        <taxon>Ramazzottius</taxon>
    </lineage>
</organism>
<protein>
    <recommendedName>
        <fullName evidence="10">t-SNARE coiled-coil homology domain-containing protein</fullName>
    </recommendedName>
</protein>
<dbReference type="SMART" id="SM00397">
    <property type="entry name" value="t_SNARE"/>
    <property type="match status" value="1"/>
</dbReference>
<dbReference type="SUPFAM" id="SSF58038">
    <property type="entry name" value="SNARE fusion complex"/>
    <property type="match status" value="1"/>
</dbReference>
<keyword evidence="12" id="KW-1185">Reference proteome</keyword>
<gene>
    <name evidence="11" type="primary">RvY_01360-1</name>
    <name evidence="11" type="synonym">RvY_01360.1</name>
    <name evidence="11" type="ORF">RvY_01360</name>
</gene>
<evidence type="ECO:0000259" key="10">
    <source>
        <dbReference type="PROSITE" id="PS50192"/>
    </source>
</evidence>
<comment type="similarity">
    <text evidence="2">Belongs to the syntaxin family.</text>
</comment>
<evidence type="ECO:0000256" key="8">
    <source>
        <dbReference type="SAM" id="MobiDB-lite"/>
    </source>
</evidence>
<dbReference type="Proteomes" id="UP000186922">
    <property type="component" value="Unassembled WGS sequence"/>
</dbReference>
<keyword evidence="5 9" id="KW-1133">Transmembrane helix</keyword>
<dbReference type="CDD" id="cd15851">
    <property type="entry name" value="SNARE_Syntaxin6"/>
    <property type="match status" value="1"/>
</dbReference>
<name>A0A1D1UJM1_RAMVA</name>
<evidence type="ECO:0000256" key="3">
    <source>
        <dbReference type="ARBA" id="ARBA00022448"/>
    </source>
</evidence>
<reference evidence="11 12" key="1">
    <citation type="journal article" date="2016" name="Nat. Commun.">
        <title>Extremotolerant tardigrade genome and improved radiotolerance of human cultured cells by tardigrade-unique protein.</title>
        <authorList>
            <person name="Hashimoto T."/>
            <person name="Horikawa D.D."/>
            <person name="Saito Y."/>
            <person name="Kuwahara H."/>
            <person name="Kozuka-Hata H."/>
            <person name="Shin-I T."/>
            <person name="Minakuchi Y."/>
            <person name="Ohishi K."/>
            <person name="Motoyama A."/>
            <person name="Aizu T."/>
            <person name="Enomoto A."/>
            <person name="Kondo K."/>
            <person name="Tanaka S."/>
            <person name="Hara Y."/>
            <person name="Koshikawa S."/>
            <person name="Sagara H."/>
            <person name="Miura T."/>
            <person name="Yokobori S."/>
            <person name="Miyagawa K."/>
            <person name="Suzuki Y."/>
            <person name="Kubo T."/>
            <person name="Oyama M."/>
            <person name="Kohara Y."/>
            <person name="Fujiyama A."/>
            <person name="Arakawa K."/>
            <person name="Katayama T."/>
            <person name="Toyoda A."/>
            <person name="Kunieda T."/>
        </authorList>
    </citation>
    <scope>NUCLEOTIDE SEQUENCE [LARGE SCALE GENOMIC DNA]</scope>
    <source>
        <strain evidence="11 12">YOKOZUNA-1</strain>
    </source>
</reference>
<keyword evidence="7 9" id="KW-0472">Membrane</keyword>
<comment type="caution">
    <text evidence="11">The sequence shown here is derived from an EMBL/GenBank/DDBJ whole genome shotgun (WGS) entry which is preliminary data.</text>
</comment>
<evidence type="ECO:0000256" key="7">
    <source>
        <dbReference type="ARBA" id="ARBA00023136"/>
    </source>
</evidence>
<evidence type="ECO:0000256" key="4">
    <source>
        <dbReference type="ARBA" id="ARBA00022692"/>
    </source>
</evidence>
<evidence type="ECO:0000256" key="1">
    <source>
        <dbReference type="ARBA" id="ARBA00004211"/>
    </source>
</evidence>
<sequence>MDQRASKSGVGDSGFRKNLFGSPSTTTSGAKRYEKYENEVDDEENEAFLSNTMQQQKRAIQAQDETLDKIGSSVGVLKEMSQKIGTEVNEHLVIMDELGEHMERTDTTMSVVMKKLHKVSNMADDKTQWTIIIVLLVILFIVILLFFVL</sequence>
<feature type="transmembrane region" description="Helical" evidence="9">
    <location>
        <begin position="129"/>
        <end position="148"/>
    </location>
</feature>
<keyword evidence="3" id="KW-0813">Transport</keyword>
<keyword evidence="6" id="KW-0175">Coiled coil</keyword>
<evidence type="ECO:0000313" key="11">
    <source>
        <dbReference type="EMBL" id="GAU88720.1"/>
    </source>
</evidence>
<feature type="region of interest" description="Disordered" evidence="8">
    <location>
        <begin position="1"/>
        <end position="33"/>
    </location>
</feature>
<dbReference type="Gene3D" id="1.20.5.110">
    <property type="match status" value="1"/>
</dbReference>
<dbReference type="InterPro" id="IPR000727">
    <property type="entry name" value="T_SNARE_dom"/>
</dbReference>
<evidence type="ECO:0000256" key="2">
    <source>
        <dbReference type="ARBA" id="ARBA00009063"/>
    </source>
</evidence>
<feature type="domain" description="T-SNARE coiled-coil homology" evidence="10">
    <location>
        <begin position="57"/>
        <end position="119"/>
    </location>
</feature>
<dbReference type="STRING" id="947166.A0A1D1UJM1"/>
<accession>A0A1D1UJM1</accession>
<evidence type="ECO:0000256" key="6">
    <source>
        <dbReference type="ARBA" id="ARBA00023054"/>
    </source>
</evidence>
<evidence type="ECO:0000256" key="5">
    <source>
        <dbReference type="ARBA" id="ARBA00022989"/>
    </source>
</evidence>
<dbReference type="Pfam" id="PF05739">
    <property type="entry name" value="SNARE"/>
    <property type="match status" value="1"/>
</dbReference>
<dbReference type="AlphaFoldDB" id="A0A1D1UJM1"/>